<reference evidence="2" key="1">
    <citation type="submission" date="2022-11" db="UniProtKB">
        <authorList>
            <consortium name="WormBaseParasite"/>
        </authorList>
    </citation>
    <scope>IDENTIFICATION</scope>
</reference>
<sequence>MKHVLENLAPIFHAEDGVINIPHEYNGEVIAAVKELAKKQKVKLQFSTRLTPGISSVVLIGDAKNVAIVHQLFDERHFEVSANGYIEAASSNDVRQKAGAEPFKKFLNVFCVSRYLLMKKI</sequence>
<dbReference type="WBParaSite" id="PSU_v2.g598.t1">
    <property type="protein sequence ID" value="PSU_v2.g598.t1"/>
    <property type="gene ID" value="PSU_v2.g598"/>
</dbReference>
<dbReference type="Proteomes" id="UP000887577">
    <property type="component" value="Unplaced"/>
</dbReference>
<name>A0A914Z255_9BILA</name>
<keyword evidence="1" id="KW-1185">Reference proteome</keyword>
<dbReference type="AlphaFoldDB" id="A0A914Z255"/>
<accession>A0A914Z255</accession>
<evidence type="ECO:0000313" key="1">
    <source>
        <dbReference type="Proteomes" id="UP000887577"/>
    </source>
</evidence>
<organism evidence="1 2">
    <name type="scientific">Panagrolaimus superbus</name>
    <dbReference type="NCBI Taxonomy" id="310955"/>
    <lineage>
        <taxon>Eukaryota</taxon>
        <taxon>Metazoa</taxon>
        <taxon>Ecdysozoa</taxon>
        <taxon>Nematoda</taxon>
        <taxon>Chromadorea</taxon>
        <taxon>Rhabditida</taxon>
        <taxon>Tylenchina</taxon>
        <taxon>Panagrolaimomorpha</taxon>
        <taxon>Panagrolaimoidea</taxon>
        <taxon>Panagrolaimidae</taxon>
        <taxon>Panagrolaimus</taxon>
    </lineage>
</organism>
<protein>
    <submittedName>
        <fullName evidence="2">Uncharacterized protein</fullName>
    </submittedName>
</protein>
<evidence type="ECO:0000313" key="2">
    <source>
        <dbReference type="WBParaSite" id="PSU_v2.g598.t1"/>
    </source>
</evidence>
<proteinExistence type="predicted"/>